<keyword evidence="2" id="KW-0547">Nucleotide-binding</keyword>
<feature type="region of interest" description="Disordered" evidence="6">
    <location>
        <begin position="480"/>
        <end position="507"/>
    </location>
</feature>
<dbReference type="InterPro" id="IPR027417">
    <property type="entry name" value="P-loop_NTPase"/>
</dbReference>
<feature type="domain" description="Helicase ATP-binding" evidence="7">
    <location>
        <begin position="604"/>
        <end position="772"/>
    </location>
</feature>
<dbReference type="InterPro" id="IPR014001">
    <property type="entry name" value="Helicase_ATP-bd"/>
</dbReference>
<dbReference type="RefSeq" id="XP_017995024.1">
    <property type="nucleotide sequence ID" value="XM_018147596.1"/>
</dbReference>
<dbReference type="EMBL" id="LFJN01000045">
    <property type="protein sequence ID" value="KPI35061.1"/>
    <property type="molecule type" value="Genomic_DNA"/>
</dbReference>
<dbReference type="SMART" id="SM00487">
    <property type="entry name" value="DEXDc"/>
    <property type="match status" value="1"/>
</dbReference>
<evidence type="ECO:0000256" key="5">
    <source>
        <dbReference type="ARBA" id="ARBA00034808"/>
    </source>
</evidence>
<dbReference type="PROSITE" id="PS51192">
    <property type="entry name" value="HELICASE_ATP_BIND_1"/>
    <property type="match status" value="1"/>
</dbReference>
<reference evidence="9 10" key="1">
    <citation type="submission" date="2015-06" db="EMBL/GenBank/DDBJ databases">
        <title>Draft genome of the ant-associated black yeast Phialophora attae CBS 131958.</title>
        <authorList>
            <person name="Moreno L.F."/>
            <person name="Stielow B.J."/>
            <person name="de Hoog S."/>
            <person name="Vicente V.A."/>
            <person name="Weiss V.A."/>
            <person name="de Vries M."/>
            <person name="Cruz L.M."/>
            <person name="Souza E.M."/>
        </authorList>
    </citation>
    <scope>NUCLEOTIDE SEQUENCE [LARGE SCALE GENOMIC DNA]</scope>
    <source>
        <strain evidence="9 10">CBS 131958</strain>
    </source>
</reference>
<dbReference type="Proteomes" id="UP000038010">
    <property type="component" value="Unassembled WGS sequence"/>
</dbReference>
<dbReference type="AlphaFoldDB" id="A0A0N0NHT8"/>
<keyword evidence="3" id="KW-0067">ATP-binding</keyword>
<dbReference type="Gene3D" id="3.40.50.300">
    <property type="entry name" value="P-loop containing nucleotide triphosphate hydrolases"/>
    <property type="match status" value="2"/>
</dbReference>
<dbReference type="OrthoDB" id="4160772at2759"/>
<name>A0A0N0NHT8_9EURO</name>
<dbReference type="PANTHER" id="PTHR13710">
    <property type="entry name" value="DNA HELICASE RECQ FAMILY MEMBER"/>
    <property type="match status" value="1"/>
</dbReference>
<feature type="region of interest" description="Disordered" evidence="6">
    <location>
        <begin position="34"/>
        <end position="71"/>
    </location>
</feature>
<evidence type="ECO:0000259" key="7">
    <source>
        <dbReference type="PROSITE" id="PS51192"/>
    </source>
</evidence>
<evidence type="ECO:0000313" key="10">
    <source>
        <dbReference type="Proteomes" id="UP000038010"/>
    </source>
</evidence>
<dbReference type="Pfam" id="PF00271">
    <property type="entry name" value="Helicase_C"/>
    <property type="match status" value="1"/>
</dbReference>
<comment type="caution">
    <text evidence="9">The sequence shown here is derived from an EMBL/GenBank/DDBJ whole genome shotgun (WGS) entry which is preliminary data.</text>
</comment>
<accession>A0A0N0NHT8</accession>
<keyword evidence="10" id="KW-1185">Reference proteome</keyword>
<dbReference type="GO" id="GO:0000724">
    <property type="term" value="P:double-strand break repair via homologous recombination"/>
    <property type="evidence" value="ECO:0007669"/>
    <property type="project" value="TreeGrafter"/>
</dbReference>
<evidence type="ECO:0000256" key="1">
    <source>
        <dbReference type="ARBA" id="ARBA00005446"/>
    </source>
</evidence>
<dbReference type="SUPFAM" id="SSF52540">
    <property type="entry name" value="P-loop containing nucleoside triphosphate hydrolases"/>
    <property type="match status" value="1"/>
</dbReference>
<dbReference type="GO" id="GO:0009378">
    <property type="term" value="F:four-way junction helicase activity"/>
    <property type="evidence" value="ECO:0007669"/>
    <property type="project" value="TreeGrafter"/>
</dbReference>
<dbReference type="InterPro" id="IPR001650">
    <property type="entry name" value="Helicase_C-like"/>
</dbReference>
<feature type="compositionally biased region" description="Acidic residues" evidence="6">
    <location>
        <begin position="481"/>
        <end position="492"/>
    </location>
</feature>
<gene>
    <name evidence="9" type="ORF">AB675_7242</name>
</gene>
<evidence type="ECO:0000256" key="6">
    <source>
        <dbReference type="SAM" id="MobiDB-lite"/>
    </source>
</evidence>
<evidence type="ECO:0000313" key="9">
    <source>
        <dbReference type="EMBL" id="KPI35061.1"/>
    </source>
</evidence>
<proteinExistence type="inferred from homology"/>
<feature type="compositionally biased region" description="Acidic residues" evidence="6">
    <location>
        <begin position="52"/>
        <end position="64"/>
    </location>
</feature>
<evidence type="ECO:0000256" key="3">
    <source>
        <dbReference type="ARBA" id="ARBA00022840"/>
    </source>
</evidence>
<dbReference type="Pfam" id="PF00270">
    <property type="entry name" value="DEAD"/>
    <property type="match status" value="1"/>
</dbReference>
<protein>
    <recommendedName>
        <fullName evidence="5">DNA 3'-5' helicase</fullName>
        <ecNumber evidence="5">5.6.2.4</ecNumber>
    </recommendedName>
</protein>
<comment type="similarity">
    <text evidence="1">Belongs to the helicase family. RecQ subfamily.</text>
</comment>
<dbReference type="VEuPathDB" id="FungiDB:AB675_7242"/>
<evidence type="ECO:0000256" key="2">
    <source>
        <dbReference type="ARBA" id="ARBA00022741"/>
    </source>
</evidence>
<sequence>MYRTRDVPNDERPAYKLTSHQQGRWEIFLDAAESVSRVESEEDSSTPSPEDRSDDDEEEDDEADIVPRRPQKVLTPMRPIDRYGLEMWIELLKPRLENDHFHSVVLSALAAIAVDTEQHTWIIAENYTPKLSAVVKLARMMVVLYGVDHGPEGCVSRIESMINKFMVEDQPCMMHWVYSTRRYGLKIRYTTTAGGHIRWEKSTVSYQDARFSMDQFRGWVRGMVAECRRTLVEDVLLLPPEQLGEPDRVPEIPWTQMSDNPSESRPGFHFMEHNARYMPVVGERWQFDRVVNTASGQSEFVTSSGKLRASRVQQHMRAIRRFKEKLLMCMHTTGGQPSRAPELMSVRYCNTHTGGRRNVFIEEGHVVFVTAYHKGYSFDGSTKIIHRYLPREVGELLVWYLWLARPFEEQLLVGHHGVRTTHGYMWRKGVEDPEWTSDRVRRLIRDESVIGMGVRLNISSYRQLAIAITRKYLKGEGFQDDREDENIEDQGETEQHGVNIPRPRDSVWDQQSGHGSMVAGMIYARAILEAPGAVSSMRTQYFAASGGWHRFLEFPSTMERGIKRERAATDVDDGYGQQLARWRRVKGENVHEALKELIGPEAQFRDVQEASLAAIIDGTGGGKSVLFMLPAMCSAWVARRDGGLAGVTVVIIPMISLREDLQRRCVKHEITCVAWEGRRPQKSVSIVLVTPESAIKKGFQDYLIELGASGRLERIVIDECHVVLDATSEFRPQLRELSRLLVAETQIVLLTATLPPSEEEELLGILQLPVEQVQVFRSRTTRRNVRYQVVPRRAPPAGSQESSTAVADAQVVKIVQAKLAQYPQGKIVVYGRSIERVQRVAAQIGCEAYFRSMMEKSAVFQRIVGATCRVVVATNALGLGIDIPNIRVVVHMDAVSKLRDFGQESGRAGRDGLVSESVVIMGPVEHKGGQPSRDSSHVDRQRPLAPFEMGQVCGRVILDGYLDGQTDRDGCQAGEEACWVCEARNSDPDPQEDPASVVAQRDEVQFTQITAQRERVREQMQWMISGEAMEVDEFRRRVEQWVGRCAYCLVQGREVASIGHGFTTCPYGGQTCQAEFMETREKIRYGRYAVCYQCGMPQAMCRRFEANGFGRWRRVRDQMCQYGDVMIGAVVAIMLHGPEEAAQSVEAWMAQDGVEMTDVDGVHRWLGQKIMWGEMEAAMINKVFLRLVQCVG</sequence>
<dbReference type="GO" id="GO:0005737">
    <property type="term" value="C:cytoplasm"/>
    <property type="evidence" value="ECO:0007669"/>
    <property type="project" value="TreeGrafter"/>
</dbReference>
<comment type="catalytic activity">
    <reaction evidence="4">
        <text>Couples ATP hydrolysis with the unwinding of duplex DNA by translocating in the 3'-5' direction.</text>
        <dbReference type="EC" id="5.6.2.4"/>
    </reaction>
</comment>
<dbReference type="GeneID" id="28739476"/>
<evidence type="ECO:0000256" key="4">
    <source>
        <dbReference type="ARBA" id="ARBA00034617"/>
    </source>
</evidence>
<dbReference type="GO" id="GO:0003676">
    <property type="term" value="F:nucleic acid binding"/>
    <property type="evidence" value="ECO:0007669"/>
    <property type="project" value="InterPro"/>
</dbReference>
<dbReference type="SMART" id="SM00490">
    <property type="entry name" value="HELICc"/>
    <property type="match status" value="1"/>
</dbReference>
<dbReference type="PANTHER" id="PTHR13710:SF154">
    <property type="entry name" value="RECQ HELICASE, PUTATIVE (AFU_ORTHOLOGUE AFUA_6G14720)-RELATED"/>
    <property type="match status" value="1"/>
</dbReference>
<evidence type="ECO:0000259" key="8">
    <source>
        <dbReference type="PROSITE" id="PS51194"/>
    </source>
</evidence>
<dbReference type="InterPro" id="IPR011545">
    <property type="entry name" value="DEAD/DEAH_box_helicase_dom"/>
</dbReference>
<dbReference type="EC" id="5.6.2.4" evidence="5"/>
<dbReference type="STRING" id="1664694.A0A0N0NHT8"/>
<dbReference type="GO" id="GO:0005524">
    <property type="term" value="F:ATP binding"/>
    <property type="evidence" value="ECO:0007669"/>
    <property type="project" value="UniProtKB-KW"/>
</dbReference>
<dbReference type="GO" id="GO:0005694">
    <property type="term" value="C:chromosome"/>
    <property type="evidence" value="ECO:0007669"/>
    <property type="project" value="TreeGrafter"/>
</dbReference>
<dbReference type="PROSITE" id="PS51194">
    <property type="entry name" value="HELICASE_CTER"/>
    <property type="match status" value="1"/>
</dbReference>
<feature type="domain" description="Helicase C-terminal" evidence="8">
    <location>
        <begin position="813"/>
        <end position="965"/>
    </location>
</feature>
<dbReference type="GO" id="GO:0043138">
    <property type="term" value="F:3'-5' DNA helicase activity"/>
    <property type="evidence" value="ECO:0007669"/>
    <property type="project" value="UniProtKB-EC"/>
</dbReference>
<organism evidence="9 10">
    <name type="scientific">Cyphellophora attinorum</name>
    <dbReference type="NCBI Taxonomy" id="1664694"/>
    <lineage>
        <taxon>Eukaryota</taxon>
        <taxon>Fungi</taxon>
        <taxon>Dikarya</taxon>
        <taxon>Ascomycota</taxon>
        <taxon>Pezizomycotina</taxon>
        <taxon>Eurotiomycetes</taxon>
        <taxon>Chaetothyriomycetidae</taxon>
        <taxon>Chaetothyriales</taxon>
        <taxon>Cyphellophoraceae</taxon>
        <taxon>Cyphellophora</taxon>
    </lineage>
</organism>